<name>A0AAW1R2D3_9CHLO</name>
<keyword evidence="3" id="KW-1185">Reference proteome</keyword>
<comment type="caution">
    <text evidence="2">The sequence shown here is derived from an EMBL/GenBank/DDBJ whole genome shotgun (WGS) entry which is preliminary data.</text>
</comment>
<evidence type="ECO:0000313" key="3">
    <source>
        <dbReference type="Proteomes" id="UP001438707"/>
    </source>
</evidence>
<gene>
    <name evidence="2" type="ORF">WJX74_008117</name>
</gene>
<organism evidence="2 3">
    <name type="scientific">Apatococcus lobatus</name>
    <dbReference type="NCBI Taxonomy" id="904363"/>
    <lineage>
        <taxon>Eukaryota</taxon>
        <taxon>Viridiplantae</taxon>
        <taxon>Chlorophyta</taxon>
        <taxon>core chlorophytes</taxon>
        <taxon>Trebouxiophyceae</taxon>
        <taxon>Chlorellales</taxon>
        <taxon>Chlorellaceae</taxon>
        <taxon>Apatococcus</taxon>
    </lineage>
</organism>
<evidence type="ECO:0000256" key="1">
    <source>
        <dbReference type="SAM" id="MobiDB-lite"/>
    </source>
</evidence>
<dbReference type="AlphaFoldDB" id="A0AAW1R2D3"/>
<dbReference type="EMBL" id="JALJOS010000017">
    <property type="protein sequence ID" value="KAK9827894.1"/>
    <property type="molecule type" value="Genomic_DNA"/>
</dbReference>
<evidence type="ECO:0000313" key="2">
    <source>
        <dbReference type="EMBL" id="KAK9827894.1"/>
    </source>
</evidence>
<protein>
    <submittedName>
        <fullName evidence="2">Uncharacterized protein</fullName>
    </submittedName>
</protein>
<dbReference type="Proteomes" id="UP001438707">
    <property type="component" value="Unassembled WGS sequence"/>
</dbReference>
<feature type="compositionally biased region" description="Low complexity" evidence="1">
    <location>
        <begin position="208"/>
        <end position="222"/>
    </location>
</feature>
<reference evidence="2 3" key="1">
    <citation type="journal article" date="2024" name="Nat. Commun.">
        <title>Phylogenomics reveals the evolutionary origins of lichenization in chlorophyte algae.</title>
        <authorList>
            <person name="Puginier C."/>
            <person name="Libourel C."/>
            <person name="Otte J."/>
            <person name="Skaloud P."/>
            <person name="Haon M."/>
            <person name="Grisel S."/>
            <person name="Petersen M."/>
            <person name="Berrin J.G."/>
            <person name="Delaux P.M."/>
            <person name="Dal Grande F."/>
            <person name="Keller J."/>
        </authorList>
    </citation>
    <scope>NUCLEOTIDE SEQUENCE [LARGE SCALE GENOMIC DNA]</scope>
    <source>
        <strain evidence="2 3">SAG 2145</strain>
    </source>
</reference>
<proteinExistence type="predicted"/>
<sequence>MDVESLNQQSVLTALSGFDQSDKGEISILSVDQPAKVSLQILVRFSAGVTRGWLVEIKAAAFHEVDQLLSQLLRLLKDDPKAFNGASMTVVVTQLMYPARLAEALGDLLLLGYNLPPCIVDRIRCICDTTPLVSSILNGREWQLQQRRDGLLKEASEHKLPLTFVPGYEGVDGTTSAEDDAGSPPLSRPKPKGSPESLLLVSPEAGATRSTPETESPEGSSRLMDSPEGSGKAVESPKGSSKMESPEGNGKVVESREGSGRVVLLSPDHLMDRPSVDPNASYLPREWVKLDDAAAAAVQKAEQIKKTFGPSWRAQAIMDARTVALRAAVAKRDSHLLMAPEGFGPRLYADQKQELTEEALATTACLISQLQITVRPMLC</sequence>
<feature type="region of interest" description="Disordered" evidence="1">
    <location>
        <begin position="164"/>
        <end position="260"/>
    </location>
</feature>
<accession>A0AAW1R2D3</accession>